<dbReference type="Proteomes" id="UP001567537">
    <property type="component" value="Unassembled WGS sequence"/>
</dbReference>
<proteinExistence type="predicted"/>
<protein>
    <recommendedName>
        <fullName evidence="4">Transposase</fullName>
    </recommendedName>
</protein>
<evidence type="ECO:0000256" key="1">
    <source>
        <dbReference type="SAM" id="MobiDB-lite"/>
    </source>
</evidence>
<gene>
    <name evidence="2" type="ORF">KYY02_24515</name>
</gene>
<feature type="region of interest" description="Disordered" evidence="1">
    <location>
        <begin position="36"/>
        <end position="96"/>
    </location>
</feature>
<organism evidence="2 3">
    <name type="scientific">Streptomyces pimonensis</name>
    <dbReference type="NCBI Taxonomy" id="2860288"/>
    <lineage>
        <taxon>Bacteria</taxon>
        <taxon>Bacillati</taxon>
        <taxon>Actinomycetota</taxon>
        <taxon>Actinomycetes</taxon>
        <taxon>Kitasatosporales</taxon>
        <taxon>Streptomycetaceae</taxon>
        <taxon>Streptomyces</taxon>
    </lineage>
</organism>
<evidence type="ECO:0008006" key="4">
    <source>
        <dbReference type="Google" id="ProtNLM"/>
    </source>
</evidence>
<feature type="non-terminal residue" evidence="2">
    <location>
        <position position="1"/>
    </location>
</feature>
<reference evidence="2 3" key="1">
    <citation type="journal article" date="2021" name="Res Sq">
        <title>Streptomyces Pimoensis sp. nov., Isolated From the Taklimakan Desert in Xinjiang, China.</title>
        <authorList>
            <person name="Zhang P."/>
            <person name="Luo X."/>
            <person name="Luo X."/>
            <person name="Liu Z."/>
            <person name="Xia Z."/>
            <person name="Wan C."/>
            <person name="zhang L."/>
        </authorList>
    </citation>
    <scope>NUCLEOTIDE SEQUENCE [LARGE SCALE GENOMIC DNA]</scope>
    <source>
        <strain evidence="2 3">TRM75549</strain>
    </source>
</reference>
<feature type="compositionally biased region" description="Basic and acidic residues" evidence="1">
    <location>
        <begin position="56"/>
        <end position="77"/>
    </location>
</feature>
<evidence type="ECO:0000313" key="3">
    <source>
        <dbReference type="Proteomes" id="UP001567537"/>
    </source>
</evidence>
<dbReference type="RefSeq" id="WP_371241613.1">
    <property type="nucleotide sequence ID" value="NZ_JAHWZY010000030.1"/>
</dbReference>
<accession>A0ABV4J477</accession>
<evidence type="ECO:0000313" key="2">
    <source>
        <dbReference type="EMBL" id="MEZ3181731.1"/>
    </source>
</evidence>
<name>A0ABV4J477_9ACTN</name>
<comment type="caution">
    <text evidence="2">The sequence shown here is derived from an EMBL/GenBank/DDBJ whole genome shotgun (WGS) entry which is preliminary data.</text>
</comment>
<keyword evidence="3" id="KW-1185">Reference proteome</keyword>
<sequence length="96" mass="10223">WRRLGEGEIRISENVSITTVCHSLLQLSLCPAVRATASDADAGREPAQPAPGSGAHHLEQLDAFKELSKQAEGDGRLSKSHRLVSRAPNALAQKSA</sequence>
<dbReference type="EMBL" id="JAHWZY010000030">
    <property type="protein sequence ID" value="MEZ3181731.1"/>
    <property type="molecule type" value="Genomic_DNA"/>
</dbReference>